<dbReference type="SUPFAM" id="SSF52402">
    <property type="entry name" value="Adenine nucleotide alpha hydrolases-like"/>
    <property type="match status" value="1"/>
</dbReference>
<gene>
    <name evidence="2" type="ORF">FOF46_28720</name>
</gene>
<evidence type="ECO:0000259" key="1">
    <source>
        <dbReference type="Pfam" id="PF01507"/>
    </source>
</evidence>
<dbReference type="InterPro" id="IPR014729">
    <property type="entry name" value="Rossmann-like_a/b/a_fold"/>
</dbReference>
<proteinExistence type="predicted"/>
<accession>A0A554VB88</accession>
<dbReference type="GO" id="GO:0003824">
    <property type="term" value="F:catalytic activity"/>
    <property type="evidence" value="ECO:0007669"/>
    <property type="project" value="InterPro"/>
</dbReference>
<comment type="caution">
    <text evidence="2">The sequence shown here is derived from an EMBL/GenBank/DDBJ whole genome shotgun (WGS) entry which is preliminary data.</text>
</comment>
<protein>
    <recommendedName>
        <fullName evidence="1">Phosphoadenosine phosphosulphate reductase domain-containing protein</fullName>
    </recommendedName>
</protein>
<organism evidence="2 3">
    <name type="scientific">Aquimarina algiphila</name>
    <dbReference type="NCBI Taxonomy" id="2047982"/>
    <lineage>
        <taxon>Bacteria</taxon>
        <taxon>Pseudomonadati</taxon>
        <taxon>Bacteroidota</taxon>
        <taxon>Flavobacteriia</taxon>
        <taxon>Flavobacteriales</taxon>
        <taxon>Flavobacteriaceae</taxon>
        <taxon>Aquimarina</taxon>
    </lineage>
</organism>
<evidence type="ECO:0000313" key="3">
    <source>
        <dbReference type="Proteomes" id="UP000318833"/>
    </source>
</evidence>
<dbReference type="InterPro" id="IPR002500">
    <property type="entry name" value="PAPS_reduct_dom"/>
</dbReference>
<feature type="domain" description="Phosphoadenosine phosphosulphate reductase" evidence="1">
    <location>
        <begin position="15"/>
        <end position="154"/>
    </location>
</feature>
<keyword evidence="3" id="KW-1185">Reference proteome</keyword>
<dbReference type="AlphaFoldDB" id="A0A554VB88"/>
<reference evidence="2 3" key="1">
    <citation type="submission" date="2019-07" db="EMBL/GenBank/DDBJ databases">
        <title>The draft genome sequence of Aquimarina algiphila M91.</title>
        <authorList>
            <person name="Meng X."/>
        </authorList>
    </citation>
    <scope>NUCLEOTIDE SEQUENCE [LARGE SCALE GENOMIC DNA]</scope>
    <source>
        <strain evidence="2 3">M91</strain>
    </source>
</reference>
<name>A0A554VB88_9FLAO</name>
<dbReference type="Proteomes" id="UP000318833">
    <property type="component" value="Unassembled WGS sequence"/>
</dbReference>
<dbReference type="Pfam" id="PF01507">
    <property type="entry name" value="PAPS_reduct"/>
    <property type="match status" value="1"/>
</dbReference>
<dbReference type="Gene3D" id="3.40.50.620">
    <property type="entry name" value="HUPs"/>
    <property type="match status" value="1"/>
</dbReference>
<dbReference type="OrthoDB" id="9774475at2"/>
<sequence length="286" mass="33692">MRNMFTHPNNKIATLLISFSGGRTSAFMTKFILEHPKYKHFKKVIVFANTGKEREETLDFINECDIRWDLNVVWIEPVVNPQMGVGTSFRVVNYETANRDGQPFETAISKYGIPNIARPYCTRELKLVPIKKYMQSLGLKKWVSAIGIRYDERHRINPVTSRKENKIYPLAQDLKCNKTFIRNWWKNQDFDLKLKDYEGNCDLCYKKSERKLLTIAKEQPQLVEWWDHMETKYEGGEYSFFRNHTTAKELAKKAYSTDFIEATDEFNDLPFNPILDMEFDCMCKAS</sequence>
<dbReference type="EMBL" id="VLNR01000101">
    <property type="protein sequence ID" value="TSE03685.1"/>
    <property type="molecule type" value="Genomic_DNA"/>
</dbReference>
<evidence type="ECO:0000313" key="2">
    <source>
        <dbReference type="EMBL" id="TSE03685.1"/>
    </source>
</evidence>
<dbReference type="RefSeq" id="WP_143918902.1">
    <property type="nucleotide sequence ID" value="NZ_CANMIK010000095.1"/>
</dbReference>